<gene>
    <name evidence="2" type="ordered locus">SNE_A02160</name>
</gene>
<dbReference type="RefSeq" id="WP_013942560.1">
    <property type="nucleotide sequence ID" value="NC_015713.1"/>
</dbReference>
<keyword evidence="1" id="KW-0472">Membrane</keyword>
<keyword evidence="3" id="KW-1185">Reference proteome</keyword>
<feature type="transmembrane region" description="Helical" evidence="1">
    <location>
        <begin position="112"/>
        <end position="132"/>
    </location>
</feature>
<dbReference type="AlphaFoldDB" id="F8L5V1"/>
<evidence type="ECO:0000256" key="1">
    <source>
        <dbReference type="SAM" id="Phobius"/>
    </source>
</evidence>
<feature type="transmembrane region" description="Helical" evidence="1">
    <location>
        <begin position="39"/>
        <end position="61"/>
    </location>
</feature>
<keyword evidence="1" id="KW-0812">Transmembrane</keyword>
<reference evidence="2 3" key="2">
    <citation type="journal article" date="2011" name="Mol. Biol. Evol.">
        <title>Unity in variety--the pan-genome of the Chlamydiae.</title>
        <authorList>
            <person name="Collingro A."/>
            <person name="Tischler P."/>
            <person name="Weinmaier T."/>
            <person name="Penz T."/>
            <person name="Heinz E."/>
            <person name="Brunham R.C."/>
            <person name="Read T.D."/>
            <person name="Bavoil P.M."/>
            <person name="Sachse K."/>
            <person name="Kahane S."/>
            <person name="Friedman M.G."/>
            <person name="Rattei T."/>
            <person name="Myers G.S."/>
            <person name="Horn M."/>
        </authorList>
    </citation>
    <scope>NUCLEOTIDE SEQUENCE [LARGE SCALE GENOMIC DNA]</scope>
    <source>
        <strain evidence="3">ATCC VR-1471 / Z</strain>
    </source>
</reference>
<sequence>MISEVKELMHSFNTPYLQNPEKNLYDFSDGASYSFLTDYAAFTVAITVSLVYLRIFDAYFFHSNSLTFSAAESVQIATLSSFGGALATRIFAYSKDPETETYDRRDFFNLSGLAGCGFIAFVVIPICTNIPFRKTFEWAIRATWPPIPLSLVLATHMFSVLIDRSNKGKILSSNYAVHHQKIQELPQKSQKRIFYQLSFFQPPKEVLDQPLPILKNCILFPSTFIKNLSAEEITRRERLIKYCNPLLSRLRLATYPSIDESIEIETKENLKRLRLPRVQWLILNLCTSPDYALSANHFRLLKERALEITETDSTSLLEKLKIADSVEHLKKLIYNTR</sequence>
<organism evidence="2 3">
    <name type="scientific">Simkania negevensis (strain ATCC VR-1471 / DSM 27360 / Z)</name>
    <dbReference type="NCBI Taxonomy" id="331113"/>
    <lineage>
        <taxon>Bacteria</taxon>
        <taxon>Pseudomonadati</taxon>
        <taxon>Chlamydiota</taxon>
        <taxon>Chlamydiia</taxon>
        <taxon>Parachlamydiales</taxon>
        <taxon>Simkaniaceae</taxon>
        <taxon>Simkania</taxon>
    </lineage>
</organism>
<protein>
    <submittedName>
        <fullName evidence="2">Uncharacterized protein</fullName>
    </submittedName>
</protein>
<name>F8L5V1_SIMNZ</name>
<reference key="1">
    <citation type="journal article" date="2011" name="Mol. Biol. Evol.">
        <title>Unity in variety -- the pan-genome of the Chlamydiae.</title>
        <authorList>
            <person name="Collingro A."/>
            <person name="Tischler P."/>
            <person name="Weinmaier T."/>
            <person name="Penz T."/>
            <person name="Heinz E."/>
            <person name="Brunham R.C."/>
            <person name="Read T.D."/>
            <person name="Bavoil P.M."/>
            <person name="Sachse K."/>
            <person name="Kahane S."/>
            <person name="Friedman M.G."/>
            <person name="Rattei T."/>
            <person name="Myers G.S.A."/>
            <person name="Horn M."/>
        </authorList>
    </citation>
    <scope>NUCLEOTIDE SEQUENCE</scope>
    <source>
        <strain>Z</strain>
    </source>
</reference>
<dbReference type="HOGENOM" id="CLU_823600_0_0_0"/>
<dbReference type="STRING" id="331113.SNE_A02160"/>
<dbReference type="KEGG" id="sng:SNE_A02160"/>
<evidence type="ECO:0000313" key="2">
    <source>
        <dbReference type="EMBL" id="CCB88093.1"/>
    </source>
</evidence>
<dbReference type="EMBL" id="FR872582">
    <property type="protein sequence ID" value="CCB88093.1"/>
    <property type="molecule type" value="Genomic_DNA"/>
</dbReference>
<dbReference type="Proteomes" id="UP000000496">
    <property type="component" value="Chromosome gsn.131"/>
</dbReference>
<keyword evidence="1" id="KW-1133">Transmembrane helix</keyword>
<feature type="transmembrane region" description="Helical" evidence="1">
    <location>
        <begin position="144"/>
        <end position="162"/>
    </location>
</feature>
<proteinExistence type="predicted"/>
<accession>F8L5V1</accession>
<evidence type="ECO:0000313" key="3">
    <source>
        <dbReference type="Proteomes" id="UP000000496"/>
    </source>
</evidence>